<proteinExistence type="predicted"/>
<evidence type="ECO:0000313" key="2">
    <source>
        <dbReference type="EMBL" id="MXR19736.1"/>
    </source>
</evidence>
<feature type="compositionally biased region" description="Acidic residues" evidence="1">
    <location>
        <begin position="180"/>
        <end position="199"/>
    </location>
</feature>
<dbReference type="Proteomes" id="UP000471521">
    <property type="component" value="Unassembled WGS sequence"/>
</dbReference>
<accession>A0A6B0SGJ6</accession>
<dbReference type="RefSeq" id="WP_159525311.1">
    <property type="nucleotide sequence ID" value="NZ_WUUU01000014.1"/>
</dbReference>
<evidence type="ECO:0000313" key="3">
    <source>
        <dbReference type="Proteomes" id="UP000471521"/>
    </source>
</evidence>
<dbReference type="AlphaFoldDB" id="A0A6B0SGJ6"/>
<dbReference type="EMBL" id="WUUU01000014">
    <property type="protein sequence ID" value="MXR19736.1"/>
    <property type="molecule type" value="Genomic_DNA"/>
</dbReference>
<keyword evidence="3" id="KW-1185">Reference proteome</keyword>
<name>A0A6B0SGJ6_9EURY</name>
<comment type="caution">
    <text evidence="2">The sequence shown here is derived from an EMBL/GenBank/DDBJ whole genome shotgun (WGS) entry which is preliminary data.</text>
</comment>
<protein>
    <submittedName>
        <fullName evidence="2">Uncharacterized protein</fullName>
    </submittedName>
</protein>
<feature type="region of interest" description="Disordered" evidence="1">
    <location>
        <begin position="153"/>
        <end position="199"/>
    </location>
</feature>
<reference evidence="2 3" key="1">
    <citation type="submission" date="2019-12" db="EMBL/GenBank/DDBJ databases">
        <title>Isolation and characterization of three novel carbon monoxide-oxidizing members of Halobacteria from salione crusts and soils.</title>
        <authorList>
            <person name="Myers M.R."/>
            <person name="King G.M."/>
        </authorList>
    </citation>
    <scope>NUCLEOTIDE SEQUENCE [LARGE SCALE GENOMIC DNA]</scope>
    <source>
        <strain evidence="2 3">PCN9</strain>
    </source>
</reference>
<gene>
    <name evidence="2" type="ORF">GRX66_03625</name>
</gene>
<feature type="compositionally biased region" description="Low complexity" evidence="1">
    <location>
        <begin position="167"/>
        <end position="176"/>
    </location>
</feature>
<organism evidence="2 3">
    <name type="scientific">Halobacterium bonnevillei</name>
    <dbReference type="NCBI Taxonomy" id="2692200"/>
    <lineage>
        <taxon>Archaea</taxon>
        <taxon>Methanobacteriati</taxon>
        <taxon>Methanobacteriota</taxon>
        <taxon>Stenosarchaea group</taxon>
        <taxon>Halobacteria</taxon>
        <taxon>Halobacteriales</taxon>
        <taxon>Halobacteriaceae</taxon>
        <taxon>Halobacterium</taxon>
    </lineage>
</organism>
<sequence>MTLLVADDSRRSLRDVLGSDVVAVDAEAVSDAVARDDPDVVVVDAGAVADPAGVVQEVRSNARDTAVVAVGTTGTDADVTCAATDEASIRAAVDRARRVADYRRSVADLYAACRDRALGQPDADLRDSRRDADAKFADLPGDREAFAAALRTEADRRGNDADEAVDDAGAAAPSAADARDEAEVDAEVDADDDAEGDDG</sequence>
<evidence type="ECO:0000256" key="1">
    <source>
        <dbReference type="SAM" id="MobiDB-lite"/>
    </source>
</evidence>